<reference evidence="3 4" key="1">
    <citation type="submission" date="2018-12" db="EMBL/GenBank/DDBJ databases">
        <title>Draft genome sequence of Xylaria grammica IHI A82.</title>
        <authorList>
            <person name="Buettner E."/>
            <person name="Kellner H."/>
        </authorList>
    </citation>
    <scope>NUCLEOTIDE SEQUENCE [LARGE SCALE GENOMIC DNA]</scope>
    <source>
        <strain evidence="3 4">IHI A82</strain>
    </source>
</reference>
<dbReference type="AlphaFoldDB" id="A0A439CXP2"/>
<dbReference type="InterPro" id="IPR037398">
    <property type="entry name" value="Glyco_hydro_64_fam"/>
</dbReference>
<evidence type="ECO:0000259" key="2">
    <source>
        <dbReference type="Pfam" id="PF16483"/>
    </source>
</evidence>
<sequence length="151" mass="15796">MQNKSRITKRDPYGHADNDEDDEDGNARDGPDVPRAPALGLGAGLLRHAYSSVAELAEPVRAPLLDVVVLVGPPAGPLLLPGGNVQPSLGAASYYTVSPTSHYSRVVHQYEVNGIGYAFSYDDVNPDGENASGTVAGDNPTLLKVTVGGWS</sequence>
<proteinExistence type="predicted"/>
<dbReference type="InterPro" id="IPR032477">
    <property type="entry name" value="Glyco_hydro_64"/>
</dbReference>
<protein>
    <recommendedName>
        <fullName evidence="2">GH64 domain-containing protein</fullName>
    </recommendedName>
</protein>
<feature type="compositionally biased region" description="Basic and acidic residues" evidence="1">
    <location>
        <begin position="8"/>
        <end position="17"/>
    </location>
</feature>
<dbReference type="Pfam" id="PF16483">
    <property type="entry name" value="Glyco_hydro_64"/>
    <property type="match status" value="1"/>
</dbReference>
<gene>
    <name evidence="3" type="ORF">EKO27_g8203</name>
</gene>
<keyword evidence="4" id="KW-1185">Reference proteome</keyword>
<dbReference type="PANTHER" id="PTHR38165:SF1">
    <property type="entry name" value="GLUCANASE B"/>
    <property type="match status" value="1"/>
</dbReference>
<dbReference type="PANTHER" id="PTHR38165">
    <property type="match status" value="1"/>
</dbReference>
<dbReference type="Proteomes" id="UP000286045">
    <property type="component" value="Unassembled WGS sequence"/>
</dbReference>
<comment type="caution">
    <text evidence="3">The sequence shown here is derived from an EMBL/GenBank/DDBJ whole genome shotgun (WGS) entry which is preliminary data.</text>
</comment>
<name>A0A439CXP2_9PEZI</name>
<dbReference type="InterPro" id="IPR037176">
    <property type="entry name" value="Osmotin/thaumatin-like_sf"/>
</dbReference>
<evidence type="ECO:0000313" key="4">
    <source>
        <dbReference type="Proteomes" id="UP000286045"/>
    </source>
</evidence>
<feature type="region of interest" description="Disordered" evidence="1">
    <location>
        <begin position="1"/>
        <end position="38"/>
    </location>
</feature>
<organism evidence="3 4">
    <name type="scientific">Xylaria grammica</name>
    <dbReference type="NCBI Taxonomy" id="363999"/>
    <lineage>
        <taxon>Eukaryota</taxon>
        <taxon>Fungi</taxon>
        <taxon>Dikarya</taxon>
        <taxon>Ascomycota</taxon>
        <taxon>Pezizomycotina</taxon>
        <taxon>Sordariomycetes</taxon>
        <taxon>Xylariomycetidae</taxon>
        <taxon>Xylariales</taxon>
        <taxon>Xylariaceae</taxon>
        <taxon>Xylaria</taxon>
    </lineage>
</organism>
<evidence type="ECO:0000313" key="3">
    <source>
        <dbReference type="EMBL" id="RWA06910.1"/>
    </source>
</evidence>
<evidence type="ECO:0000256" key="1">
    <source>
        <dbReference type="SAM" id="MobiDB-lite"/>
    </source>
</evidence>
<accession>A0A439CXP2</accession>
<dbReference type="EMBL" id="RYZI01000298">
    <property type="protein sequence ID" value="RWA06910.1"/>
    <property type="molecule type" value="Genomic_DNA"/>
</dbReference>
<feature type="domain" description="GH64" evidence="2">
    <location>
        <begin position="80"/>
        <end position="147"/>
    </location>
</feature>
<dbReference type="Gene3D" id="2.60.110.10">
    <property type="entry name" value="Thaumatin"/>
    <property type="match status" value="1"/>
</dbReference>